<keyword evidence="3 5" id="KW-0328">Glycosyltransferase</keyword>
<name>A0A1V5MFA7_UNCT6</name>
<dbReference type="EMBL" id="MWAK01000142">
    <property type="protein sequence ID" value="OPZ91944.1"/>
    <property type="molecule type" value="Genomic_DNA"/>
</dbReference>
<dbReference type="InterPro" id="IPR011268">
    <property type="entry name" value="Purine_phosphorylase"/>
</dbReference>
<accession>A0A1V5MFA7</accession>
<feature type="domain" description="Nucleoside phosphorylase" evidence="6">
    <location>
        <begin position="24"/>
        <end position="271"/>
    </location>
</feature>
<dbReference type="SUPFAM" id="SSF53167">
    <property type="entry name" value="Purine and uridine phosphorylases"/>
    <property type="match status" value="1"/>
</dbReference>
<dbReference type="GO" id="GO:0005737">
    <property type="term" value="C:cytoplasm"/>
    <property type="evidence" value="ECO:0007669"/>
    <property type="project" value="TreeGrafter"/>
</dbReference>
<dbReference type="EC" id="2.4.2.1" evidence="5"/>
<dbReference type="PANTHER" id="PTHR11904">
    <property type="entry name" value="METHYLTHIOADENOSINE/PURINE NUCLEOSIDE PHOSPHORYLASE"/>
    <property type="match status" value="1"/>
</dbReference>
<dbReference type="Pfam" id="PF01048">
    <property type="entry name" value="PNP_UDP_1"/>
    <property type="match status" value="1"/>
</dbReference>
<evidence type="ECO:0000256" key="2">
    <source>
        <dbReference type="ARBA" id="ARBA00006751"/>
    </source>
</evidence>
<evidence type="ECO:0000256" key="1">
    <source>
        <dbReference type="ARBA" id="ARBA00005058"/>
    </source>
</evidence>
<dbReference type="Gene3D" id="3.40.50.1580">
    <property type="entry name" value="Nucleoside phosphorylase domain"/>
    <property type="match status" value="1"/>
</dbReference>
<comment type="function">
    <text evidence="5">The purine nucleoside phosphorylases catalyze the phosphorolytic breakdown of the N-glycosidic bond in the beta-(deoxy)ribonucleoside molecules, with the formation of the corresponding free purine bases and pentose-1-phosphate.</text>
</comment>
<dbReference type="Proteomes" id="UP000485484">
    <property type="component" value="Unassembled WGS sequence"/>
</dbReference>
<dbReference type="InterPro" id="IPR011270">
    <property type="entry name" value="Pur_Nuc_Pase_Ino/Guo-sp"/>
</dbReference>
<dbReference type="GO" id="GO:0009116">
    <property type="term" value="P:nucleoside metabolic process"/>
    <property type="evidence" value="ECO:0007669"/>
    <property type="project" value="InterPro"/>
</dbReference>
<dbReference type="CDD" id="cd09009">
    <property type="entry name" value="PNP-EcPNPII_like"/>
    <property type="match status" value="1"/>
</dbReference>
<evidence type="ECO:0000313" key="7">
    <source>
        <dbReference type="EMBL" id="OPZ91944.1"/>
    </source>
</evidence>
<evidence type="ECO:0000259" key="6">
    <source>
        <dbReference type="Pfam" id="PF01048"/>
    </source>
</evidence>
<reference evidence="7" key="1">
    <citation type="submission" date="2017-02" db="EMBL/GenBank/DDBJ databases">
        <title>Delving into the versatile metabolic prowess of the omnipresent phylum Bacteroidetes.</title>
        <authorList>
            <person name="Nobu M.K."/>
            <person name="Mei R."/>
            <person name="Narihiro T."/>
            <person name="Kuroda K."/>
            <person name="Liu W.-T."/>
        </authorList>
    </citation>
    <scope>NUCLEOTIDE SEQUENCE</scope>
    <source>
        <strain evidence="7">ADurb.Bin417</strain>
    </source>
</reference>
<evidence type="ECO:0000256" key="3">
    <source>
        <dbReference type="ARBA" id="ARBA00022676"/>
    </source>
</evidence>
<dbReference type="InterPro" id="IPR000845">
    <property type="entry name" value="Nucleoside_phosphorylase_d"/>
</dbReference>
<comment type="pathway">
    <text evidence="1 5">Purine metabolism; purine nucleoside salvage.</text>
</comment>
<evidence type="ECO:0000256" key="5">
    <source>
        <dbReference type="PIRNR" id="PIRNR000477"/>
    </source>
</evidence>
<evidence type="ECO:0000256" key="4">
    <source>
        <dbReference type="ARBA" id="ARBA00022679"/>
    </source>
</evidence>
<proteinExistence type="inferred from homology"/>
<dbReference type="NCBIfam" id="TIGR01700">
    <property type="entry name" value="PNPH"/>
    <property type="match status" value="1"/>
</dbReference>
<dbReference type="NCBIfam" id="NF006054">
    <property type="entry name" value="PRK08202.1"/>
    <property type="match status" value="1"/>
</dbReference>
<comment type="similarity">
    <text evidence="2 5">Belongs to the PNP/MTAP phosphorylase family.</text>
</comment>
<dbReference type="PANTHER" id="PTHR11904:SF9">
    <property type="entry name" value="PURINE NUCLEOSIDE PHOSPHORYLASE-RELATED"/>
    <property type="match status" value="1"/>
</dbReference>
<dbReference type="UniPathway" id="UPA00606"/>
<dbReference type="NCBIfam" id="TIGR01697">
    <property type="entry name" value="PNPH-PUNA-XAPA"/>
    <property type="match status" value="1"/>
</dbReference>
<gene>
    <name evidence="7" type="primary">punA</name>
    <name evidence="7" type="ORF">BWY73_00971</name>
</gene>
<keyword evidence="4 5" id="KW-0808">Transferase</keyword>
<dbReference type="InterPro" id="IPR035994">
    <property type="entry name" value="Nucleoside_phosphorylase_sf"/>
</dbReference>
<dbReference type="GO" id="GO:0004731">
    <property type="term" value="F:purine-nucleoside phosphorylase activity"/>
    <property type="evidence" value="ECO:0007669"/>
    <property type="project" value="UniProtKB-EC"/>
</dbReference>
<protein>
    <recommendedName>
        <fullName evidence="5">Purine nucleoside phosphorylase</fullName>
        <ecNumber evidence="5">2.4.2.1</ecNumber>
    </recommendedName>
    <alternativeName>
        <fullName evidence="5">Inosine-guanosine phosphorylase</fullName>
    </alternativeName>
</protein>
<dbReference type="AlphaFoldDB" id="A0A1V5MFA7"/>
<organism evidence="7">
    <name type="scientific">candidate division TA06 bacterium ADurb.Bin417</name>
    <dbReference type="NCBI Taxonomy" id="1852828"/>
    <lineage>
        <taxon>Bacteria</taxon>
        <taxon>Bacteria division TA06</taxon>
    </lineage>
</organism>
<dbReference type="PIRSF" id="PIRSF000477">
    <property type="entry name" value="PurNPase"/>
    <property type="match status" value="1"/>
</dbReference>
<comment type="caution">
    <text evidence="7">The sequence shown here is derived from an EMBL/GenBank/DDBJ whole genome shotgun (WGS) entry which is preliminary data.</text>
</comment>
<sequence>MSEIMKSLESAVKVLGSRAALRPEIGIILGTGLSSLAEKIEVETSIPYGEIPGFPVSTVEGHAGNLVLGRISGRPVAVFQGRFHLYEGYSPQQIAFPIRALKAFGVNVLLESNAAGGLNPAYQVGDLVLITDHINLQGFNPLVGPNDENIGPRFPDMSEPYDRLLLDLARQTALREGIQLREGVYVGVLGPNLETRAEYRFLRMIGADLVGMSTVPEVIAAVHAGMRVFGVSVVTDRCLPDALKPVTFDEILAAAGKAEPSLTRLFLKLIESI</sequence>